<sequence length="105" mass="11924">MNNIPDNLGQRIGNINDLPDDLLSELNIGKPDREEEMLFAALRSLDGIGNIDEIMVAVFRRDGQILKRKLVSNKLYRMSRAGKIESVPKKKGVYRLIRSLDLDSQ</sequence>
<dbReference type="EMBL" id="CP018154">
    <property type="protein sequence ID" value="APG61807.1"/>
    <property type="molecule type" value="Genomic_DNA"/>
</dbReference>
<dbReference type="OrthoDB" id="7860401at2"/>
<evidence type="ECO:0000313" key="2">
    <source>
        <dbReference type="Proteomes" id="UP000242561"/>
    </source>
</evidence>
<keyword evidence="2" id="KW-1185">Reference proteome</keyword>
<proteinExistence type="predicted"/>
<reference evidence="1 2" key="1">
    <citation type="submission" date="2016-11" db="EMBL/GenBank/DDBJ databases">
        <title>Sphingorhabdus sp. LPB0140, isolated from marine environment.</title>
        <authorList>
            <person name="Kim E."/>
            <person name="Yi H."/>
        </authorList>
    </citation>
    <scope>NUCLEOTIDE SEQUENCE [LARGE SCALE GENOMIC DNA]</scope>
    <source>
        <strain evidence="1 2">LPB0140</strain>
    </source>
</reference>
<gene>
    <name evidence="1" type="ORF">LPB140_02000</name>
</gene>
<dbReference type="KEGG" id="sphl:LPB140_02000"/>
<dbReference type="AlphaFoldDB" id="A0A1L3J9K2"/>
<dbReference type="Proteomes" id="UP000242561">
    <property type="component" value="Chromosome"/>
</dbReference>
<organism evidence="1 2">
    <name type="scientific">Sphingorhabdus lutea</name>
    <dbReference type="NCBI Taxonomy" id="1913578"/>
    <lineage>
        <taxon>Bacteria</taxon>
        <taxon>Pseudomonadati</taxon>
        <taxon>Pseudomonadota</taxon>
        <taxon>Alphaproteobacteria</taxon>
        <taxon>Sphingomonadales</taxon>
        <taxon>Sphingomonadaceae</taxon>
        <taxon>Sphingorhabdus</taxon>
    </lineage>
</organism>
<dbReference type="RefSeq" id="WP_083549834.1">
    <property type="nucleotide sequence ID" value="NZ_CP018154.1"/>
</dbReference>
<name>A0A1L3J9K2_9SPHN</name>
<protein>
    <submittedName>
        <fullName evidence="1">Uncharacterized protein</fullName>
    </submittedName>
</protein>
<dbReference type="STRING" id="1913578.LPB140_02000"/>
<evidence type="ECO:0000313" key="1">
    <source>
        <dbReference type="EMBL" id="APG61807.1"/>
    </source>
</evidence>
<accession>A0A1L3J9K2</accession>